<dbReference type="Pfam" id="PF14436">
    <property type="entry name" value="EndoU_bacteria"/>
    <property type="match status" value="1"/>
</dbReference>
<keyword evidence="4" id="KW-1185">Reference proteome</keyword>
<proteinExistence type="predicted"/>
<comment type="caution">
    <text evidence="3">The sequence shown here is derived from an EMBL/GenBank/DDBJ whole genome shotgun (WGS) entry which is preliminary data.</text>
</comment>
<keyword evidence="1" id="KW-0812">Transmembrane</keyword>
<dbReference type="AlphaFoldDB" id="A0A2N3L1J3"/>
<reference evidence="3 4" key="1">
    <citation type="submission" date="2017-09" db="EMBL/GenBank/DDBJ databases">
        <title>Biodiversity and function of Thalassospira species in the particle-attached aromatic-hydrocarbon-degrading consortia from the surface seawater of the China South Sea.</title>
        <authorList>
            <person name="Dong C."/>
            <person name="Lai Q."/>
            <person name="Shao Z."/>
        </authorList>
    </citation>
    <scope>NUCLEOTIDE SEQUENCE [LARGE SCALE GENOMIC DNA]</scope>
    <source>
        <strain evidence="3 4">139Z-12</strain>
    </source>
</reference>
<dbReference type="RefSeq" id="WP_101304713.1">
    <property type="nucleotide sequence ID" value="NZ_NXGX01000010.1"/>
</dbReference>
<evidence type="ECO:0000256" key="1">
    <source>
        <dbReference type="SAM" id="Phobius"/>
    </source>
</evidence>
<dbReference type="EMBL" id="NXGX01000010">
    <property type="protein sequence ID" value="PKR56683.1"/>
    <property type="molecule type" value="Genomic_DNA"/>
</dbReference>
<protein>
    <recommendedName>
        <fullName evidence="2">Bacterial EndoU nuclease domain-containing protein</fullName>
    </recommendedName>
</protein>
<feature type="transmembrane region" description="Helical" evidence="1">
    <location>
        <begin position="7"/>
        <end position="32"/>
    </location>
</feature>
<sequence length="199" mass="20816">MTGRRNLGLLGIGGGITGLAVIIIVGVFALILPARAQVACPADPAWSKSTPPINLDHVFCGEIRSNGSATGFHARPDAINPATVASVEVTQSPNANGIYAGTVRLRNRNGDDPQKFSSLFPDACSMGQVTASILYAFEHRQACPAGSPGWWQCGANRPEDGGLAGDDVKFCVGAAPQSRFLIAMGLLKDGRINTAFPLR</sequence>
<evidence type="ECO:0000259" key="2">
    <source>
        <dbReference type="Pfam" id="PF14436"/>
    </source>
</evidence>
<accession>A0A2N3L1J3</accession>
<dbReference type="GO" id="GO:0004519">
    <property type="term" value="F:endonuclease activity"/>
    <property type="evidence" value="ECO:0007669"/>
    <property type="project" value="InterPro"/>
</dbReference>
<keyword evidence="1" id="KW-0472">Membrane</keyword>
<keyword evidence="1" id="KW-1133">Transmembrane helix</keyword>
<evidence type="ECO:0000313" key="4">
    <source>
        <dbReference type="Proteomes" id="UP000233332"/>
    </source>
</evidence>
<feature type="domain" description="Bacterial EndoU nuclease" evidence="2">
    <location>
        <begin position="56"/>
        <end position="155"/>
    </location>
</feature>
<dbReference type="InterPro" id="IPR029501">
    <property type="entry name" value="EndoU_bac"/>
</dbReference>
<organism evidence="3 4">
    <name type="scientific">Thalassospira lohafexi</name>
    <dbReference type="NCBI Taxonomy" id="744227"/>
    <lineage>
        <taxon>Bacteria</taxon>
        <taxon>Pseudomonadati</taxon>
        <taxon>Pseudomonadota</taxon>
        <taxon>Alphaproteobacteria</taxon>
        <taxon>Rhodospirillales</taxon>
        <taxon>Thalassospiraceae</taxon>
        <taxon>Thalassospira</taxon>
    </lineage>
</organism>
<gene>
    <name evidence="3" type="ORF">COO92_19945</name>
</gene>
<evidence type="ECO:0000313" key="3">
    <source>
        <dbReference type="EMBL" id="PKR56683.1"/>
    </source>
</evidence>
<name>A0A2N3L1J3_9PROT</name>
<dbReference type="Proteomes" id="UP000233332">
    <property type="component" value="Unassembled WGS sequence"/>
</dbReference>